<reference evidence="14" key="1">
    <citation type="submission" date="2022-11" db="UniProtKB">
        <authorList>
            <consortium name="WormBaseParasite"/>
        </authorList>
    </citation>
    <scope>IDENTIFICATION</scope>
</reference>
<dbReference type="InterPro" id="IPR027417">
    <property type="entry name" value="P-loop_NTPase"/>
</dbReference>
<keyword evidence="8 11" id="KW-1133">Transmembrane helix</keyword>
<evidence type="ECO:0000256" key="6">
    <source>
        <dbReference type="ARBA" id="ARBA00022741"/>
    </source>
</evidence>
<dbReference type="Gene3D" id="3.40.50.300">
    <property type="entry name" value="P-loop containing nucleotide triphosphate hydrolases"/>
    <property type="match status" value="2"/>
</dbReference>
<keyword evidence="9 11" id="KW-0472">Membrane</keyword>
<dbReference type="Pfam" id="PF12698">
    <property type="entry name" value="ABC2_membrane_3"/>
    <property type="match status" value="1"/>
</dbReference>
<evidence type="ECO:0000256" key="2">
    <source>
        <dbReference type="ARBA" id="ARBA00008869"/>
    </source>
</evidence>
<evidence type="ECO:0000256" key="4">
    <source>
        <dbReference type="ARBA" id="ARBA00022692"/>
    </source>
</evidence>
<dbReference type="InterPro" id="IPR003593">
    <property type="entry name" value="AAA+_ATPase"/>
</dbReference>
<keyword evidence="6" id="KW-0547">Nucleotide-binding</keyword>
<evidence type="ECO:0000256" key="7">
    <source>
        <dbReference type="ARBA" id="ARBA00022840"/>
    </source>
</evidence>
<dbReference type="PROSITE" id="PS00211">
    <property type="entry name" value="ABC_TRANSPORTER_1"/>
    <property type="match status" value="1"/>
</dbReference>
<dbReference type="GO" id="GO:0140359">
    <property type="term" value="F:ABC-type transporter activity"/>
    <property type="evidence" value="ECO:0007669"/>
    <property type="project" value="InterPro"/>
</dbReference>
<evidence type="ECO:0000256" key="8">
    <source>
        <dbReference type="ARBA" id="ARBA00022989"/>
    </source>
</evidence>
<feature type="transmembrane region" description="Helical" evidence="11">
    <location>
        <begin position="769"/>
        <end position="791"/>
    </location>
</feature>
<dbReference type="WBParaSite" id="PSAMB.scaffold2079size34095.g16279.t1">
    <property type="protein sequence ID" value="PSAMB.scaffold2079size34095.g16279.t1"/>
    <property type="gene ID" value="PSAMB.scaffold2079size34095.g16279"/>
</dbReference>
<dbReference type="PANTHER" id="PTHR19229:SF36">
    <property type="entry name" value="ATP-BINDING CASSETTE SUB-FAMILY A MEMBER 2"/>
    <property type="match status" value="1"/>
</dbReference>
<protein>
    <submittedName>
        <fullName evidence="14">ABC transporter domain-containing protein</fullName>
    </submittedName>
</protein>
<dbReference type="PROSITE" id="PS50893">
    <property type="entry name" value="ABC_TRANSPORTER_2"/>
    <property type="match status" value="2"/>
</dbReference>
<dbReference type="SUPFAM" id="SSF52540">
    <property type="entry name" value="P-loop containing nucleoside triphosphate hydrolases"/>
    <property type="match status" value="2"/>
</dbReference>
<dbReference type="InterPro" id="IPR013525">
    <property type="entry name" value="ABC2_TM"/>
</dbReference>
<feature type="transmembrane region" description="Helical" evidence="11">
    <location>
        <begin position="970"/>
        <end position="989"/>
    </location>
</feature>
<dbReference type="GO" id="GO:0005319">
    <property type="term" value="F:lipid transporter activity"/>
    <property type="evidence" value="ECO:0007669"/>
    <property type="project" value="TreeGrafter"/>
</dbReference>
<feature type="transmembrane region" description="Helical" evidence="11">
    <location>
        <begin position="917"/>
        <end position="936"/>
    </location>
</feature>
<sequence length="1418" mass="158486">VYKKRSARKYAVDGLSLKLYQSQITAFLGHNGAGKTTTMNIITGLLSPTSGTARIYGQDIRSDMNQIRKSLGTCPQHNVLFDKLSVAEHLKFYARLKSLKQEDEIADELEQMVWNLGLPNKRDALVETLSGGMMRKLSVAIAFVGGSKTIILDEPTAGVDPHARRAIWDLILKYRKDRTVMLATHHMDEADIVGDRIAIIAQGRLRCVGSPLFLKARFGDGYRLTFVKTINSDADDASAVDVDSAVGLDFSAGLTPGAHSNSRSNGSTISGFASRCNAFELGKFLHAFGPTPRLAMQSLHEVHFQLPNWSGQQLLKLFTEMEREDFAGKYHVQSYGLQDSTLEEIFLKIVSNEESDTPPRDANSNKKRTRSARRPLLNIDDSGLDSGASNRSSFHADRGEGSPANSIHPAVDMTVPPFVPVVGWQLFGQQFAATFQKRFLCIRRNWKALFAQILLPALFVAVAMSVELPAVIMAPLPRMEMSPSQYYNFTQPKGNVIAYANHEHEDTIKRKRNDPTYVSGSSIAKTMYNPAGVGATCLLRYANESLVPTDAINMTDRDWVRETLLDRYFIPTCRRVFVEGLQLVNFVPPTYVFEDPSENSSVVLKPTPAPDRYYPLCECSKDGTGFSCQSGGYKSAENRRLVTGDNLYDITGQNESEYYLFTSDIYRLRRYGSLTFGLQLDKVPSDFGENAPVSLRKIAVRHISKVWYNNRGWHAMPIFLNTLNNAILRAALNGSKGNPGAYGITLFNHPMDGTNARISQEKILEGTDVLIAIFIVTAMSFVPASFVLFLVSERSTRSKHLQSMAGLSPLIYWTANFVWDILNYTVPAFCCCLILRLFNIPPYVSNSNFTAVVCLFLLYGWSMTPMMYPATFFFKEPSTAYIGMIVLNLFVGITCIMTSFLLQLFGIVSAPLSQIHSIVKLVFMIFPSFCLGRGLMDVAFNHYFNEYFLMTGQLDKIRDPFHWDIINRNLTAMAVIGFLSFGITLLLEFRRYRKVHSKVEGRGGTVEASVDVLLRNDDQDSDVRREIQRVHNSSRSESDIVRLEHLTKVYKSRKQGAQLAVDHLCIGVPNGECFGLLGVNGAGKTTTFRMLTGDLRPTRGDAFIASKSVQTDLANAQRRLGYCPQFDALFDELTAREHLTLYAKLRGVPPETVGEVVDWLLTRLDLMSYADKVSSTFSGGTKRKLSTAQALIGNPDLILLDEPTTGMDPRSRRFLWDVILGLTNAGKSIILTSHSMEECEVLCTRLAIMVNGRLRCLGSTQHLKNKYGDGYSLRLRLKADATNATKDAVCEYIQKHFCDATLKELHYGYMHYEVTSSVPLSRIFAAAERCMRDDLPIESYSISQNTLDNVFVGFVKFQGELAAADELERKAVSASQNRPFLHDDSVELTRLRRPGSESDIAAVYEGPRFDFNEDDDDN</sequence>
<dbReference type="GO" id="GO:0005524">
    <property type="term" value="F:ATP binding"/>
    <property type="evidence" value="ECO:0007669"/>
    <property type="project" value="UniProtKB-KW"/>
</dbReference>
<dbReference type="PANTHER" id="PTHR19229">
    <property type="entry name" value="ATP-BINDING CASSETTE TRANSPORTER SUBFAMILY A ABCA"/>
    <property type="match status" value="1"/>
</dbReference>
<dbReference type="GO" id="GO:0016887">
    <property type="term" value="F:ATP hydrolysis activity"/>
    <property type="evidence" value="ECO:0007669"/>
    <property type="project" value="InterPro"/>
</dbReference>
<dbReference type="CDD" id="cd03263">
    <property type="entry name" value="ABC_subfamily_A"/>
    <property type="match status" value="2"/>
</dbReference>
<dbReference type="InterPro" id="IPR026082">
    <property type="entry name" value="ABCA"/>
</dbReference>
<proteinExistence type="inferred from homology"/>
<dbReference type="SMART" id="SM00382">
    <property type="entry name" value="AAA"/>
    <property type="match status" value="2"/>
</dbReference>
<dbReference type="InterPro" id="IPR017871">
    <property type="entry name" value="ABC_transporter-like_CS"/>
</dbReference>
<evidence type="ECO:0000313" key="13">
    <source>
        <dbReference type="Proteomes" id="UP000887566"/>
    </source>
</evidence>
<dbReference type="FunFam" id="3.40.50.300:FF:000298">
    <property type="entry name" value="ATP-binding cassette sub-family A member 12"/>
    <property type="match status" value="1"/>
</dbReference>
<feature type="domain" description="ABC transporter" evidence="12">
    <location>
        <begin position="1041"/>
        <end position="1276"/>
    </location>
</feature>
<keyword evidence="3" id="KW-0813">Transport</keyword>
<dbReference type="InterPro" id="IPR056264">
    <property type="entry name" value="R2_ABCA1-4-like"/>
</dbReference>
<dbReference type="Proteomes" id="UP000887566">
    <property type="component" value="Unplaced"/>
</dbReference>
<comment type="similarity">
    <text evidence="2">Belongs to the ABC transporter superfamily. ABCA family.</text>
</comment>
<evidence type="ECO:0000259" key="12">
    <source>
        <dbReference type="PROSITE" id="PS50893"/>
    </source>
</evidence>
<dbReference type="Pfam" id="PF00005">
    <property type="entry name" value="ABC_tran"/>
    <property type="match status" value="2"/>
</dbReference>
<evidence type="ECO:0000313" key="14">
    <source>
        <dbReference type="WBParaSite" id="PSAMB.scaffold2079size34095.g16279.t1"/>
    </source>
</evidence>
<evidence type="ECO:0000256" key="3">
    <source>
        <dbReference type="ARBA" id="ARBA00022448"/>
    </source>
</evidence>
<feature type="transmembrane region" description="Helical" evidence="11">
    <location>
        <begin position="849"/>
        <end position="868"/>
    </location>
</feature>
<organism evidence="13 14">
    <name type="scientific">Plectus sambesii</name>
    <dbReference type="NCBI Taxonomy" id="2011161"/>
    <lineage>
        <taxon>Eukaryota</taxon>
        <taxon>Metazoa</taxon>
        <taxon>Ecdysozoa</taxon>
        <taxon>Nematoda</taxon>
        <taxon>Chromadorea</taxon>
        <taxon>Plectida</taxon>
        <taxon>Plectina</taxon>
        <taxon>Plectoidea</taxon>
        <taxon>Plectidae</taxon>
        <taxon>Plectus</taxon>
    </lineage>
</organism>
<evidence type="ECO:0000256" key="5">
    <source>
        <dbReference type="ARBA" id="ARBA00022737"/>
    </source>
</evidence>
<feature type="transmembrane region" description="Helical" evidence="11">
    <location>
        <begin position="811"/>
        <end position="837"/>
    </location>
</feature>
<evidence type="ECO:0000256" key="11">
    <source>
        <dbReference type="SAM" id="Phobius"/>
    </source>
</evidence>
<name>A0A914VJ78_9BILA</name>
<evidence type="ECO:0000256" key="10">
    <source>
        <dbReference type="SAM" id="MobiDB-lite"/>
    </source>
</evidence>
<dbReference type="FunFam" id="3.40.50.300:FF:000327">
    <property type="entry name" value="ATP-binding cassette sub-family A member 3"/>
    <property type="match status" value="1"/>
</dbReference>
<keyword evidence="4 11" id="KW-0812">Transmembrane</keyword>
<keyword evidence="5" id="KW-0677">Repeat</keyword>
<dbReference type="Pfam" id="PF23321">
    <property type="entry name" value="R1_ABCA1"/>
    <property type="match status" value="1"/>
</dbReference>
<dbReference type="InterPro" id="IPR003439">
    <property type="entry name" value="ABC_transporter-like_ATP-bd"/>
</dbReference>
<keyword evidence="13" id="KW-1185">Reference proteome</keyword>
<feature type="transmembrane region" description="Helical" evidence="11">
    <location>
        <begin position="880"/>
        <end position="905"/>
    </location>
</feature>
<feature type="region of interest" description="Disordered" evidence="10">
    <location>
        <begin position="353"/>
        <end position="407"/>
    </location>
</feature>
<comment type="subcellular location">
    <subcellularLocation>
        <location evidence="1">Membrane</location>
        <topology evidence="1">Multi-pass membrane protein</topology>
    </subcellularLocation>
</comment>
<feature type="transmembrane region" description="Helical" evidence="11">
    <location>
        <begin position="449"/>
        <end position="472"/>
    </location>
</feature>
<accession>A0A914VJ78</accession>
<feature type="domain" description="ABC transporter" evidence="12">
    <location>
        <begin position="2"/>
        <end position="227"/>
    </location>
</feature>
<keyword evidence="7" id="KW-0067">ATP-binding</keyword>
<dbReference type="GO" id="GO:0016020">
    <property type="term" value="C:membrane"/>
    <property type="evidence" value="ECO:0007669"/>
    <property type="project" value="UniProtKB-SubCell"/>
</dbReference>
<evidence type="ECO:0000256" key="9">
    <source>
        <dbReference type="ARBA" id="ARBA00023136"/>
    </source>
</evidence>
<evidence type="ECO:0000256" key="1">
    <source>
        <dbReference type="ARBA" id="ARBA00004141"/>
    </source>
</evidence>